<evidence type="ECO:0000259" key="16">
    <source>
        <dbReference type="PROSITE" id="PS51194"/>
    </source>
</evidence>
<dbReference type="PROSITE" id="PS51195">
    <property type="entry name" value="Q_MOTIF"/>
    <property type="match status" value="1"/>
</dbReference>
<feature type="domain" description="DEAD-box RNA helicase Q" evidence="17">
    <location>
        <begin position="42"/>
        <end position="70"/>
    </location>
</feature>
<dbReference type="InterPro" id="IPR044728">
    <property type="entry name" value="EIF4A_DEADc"/>
</dbReference>
<dbReference type="GO" id="GO:0003723">
    <property type="term" value="F:RNA binding"/>
    <property type="evidence" value="ECO:0007669"/>
    <property type="project" value="UniProtKB-KW"/>
</dbReference>
<dbReference type="PROSITE" id="PS51194">
    <property type="entry name" value="HELICASE_CTER"/>
    <property type="match status" value="1"/>
</dbReference>
<evidence type="ECO:0000256" key="3">
    <source>
        <dbReference type="ARBA" id="ARBA00022741"/>
    </source>
</evidence>
<dbReference type="FunFam" id="3.40.50.300:FF:000089">
    <property type="entry name" value="Eukaryotic initiation factor 4A-II"/>
    <property type="match status" value="1"/>
</dbReference>
<evidence type="ECO:0000256" key="4">
    <source>
        <dbReference type="ARBA" id="ARBA00022801"/>
    </source>
</evidence>
<organism evidence="18">
    <name type="scientific">Thelazia callipaeda</name>
    <name type="common">Oriental eyeworm</name>
    <name type="synonym">Parasitic nematode</name>
    <dbReference type="NCBI Taxonomy" id="103827"/>
    <lineage>
        <taxon>Eukaryota</taxon>
        <taxon>Metazoa</taxon>
        <taxon>Ecdysozoa</taxon>
        <taxon>Nematoda</taxon>
        <taxon>Chromadorea</taxon>
        <taxon>Rhabditida</taxon>
        <taxon>Spirurina</taxon>
        <taxon>Spiruromorpha</taxon>
        <taxon>Thelazioidea</taxon>
        <taxon>Thelaziidae</taxon>
        <taxon>Thelazia</taxon>
    </lineage>
</organism>
<accession>A0A0N5CXF7</accession>
<dbReference type="SUPFAM" id="SSF52540">
    <property type="entry name" value="P-loop containing nucleoside triphosphate hydrolases"/>
    <property type="match status" value="1"/>
</dbReference>
<dbReference type="Gene3D" id="3.40.50.300">
    <property type="entry name" value="P-loop containing nucleotide triphosphate hydrolases"/>
    <property type="match status" value="2"/>
</dbReference>
<evidence type="ECO:0000256" key="10">
    <source>
        <dbReference type="ARBA" id="ARBA00024436"/>
    </source>
</evidence>
<dbReference type="InterPro" id="IPR000629">
    <property type="entry name" value="RNA-helicase_DEAD-box_CS"/>
</dbReference>
<evidence type="ECO:0000256" key="7">
    <source>
        <dbReference type="ARBA" id="ARBA00022884"/>
    </source>
</evidence>
<dbReference type="EC" id="3.6.4.13" evidence="1"/>
<keyword evidence="7" id="KW-0694">RNA-binding</keyword>
<keyword evidence="3 14" id="KW-0547">Nucleotide-binding</keyword>
<dbReference type="GO" id="GO:0005524">
    <property type="term" value="F:ATP binding"/>
    <property type="evidence" value="ECO:0007669"/>
    <property type="project" value="UniProtKB-KW"/>
</dbReference>
<name>A0A0N5CXF7_THECL</name>
<dbReference type="OMA" id="FGCQALV"/>
<evidence type="ECO:0000256" key="13">
    <source>
        <dbReference type="PROSITE-ProRule" id="PRU00552"/>
    </source>
</evidence>
<dbReference type="GO" id="GO:0003724">
    <property type="term" value="F:RNA helicase activity"/>
    <property type="evidence" value="ECO:0007669"/>
    <property type="project" value="UniProtKB-EC"/>
</dbReference>
<sequence>LIIFVFRQKQKHGADVADGSEQNHPPLDSDGLIESNWDFVCESFDEMGLKESLLRGIYAFGFEKPSAIQQRAIIPCTKKLDVIAQAQSGTGKTATFSVAVLQNIDESIPLVQALIMAPTRELAQQIQKVVMSLGEYLGVKCHASIGGTNVLDDQRKLESGVHVVVGTPGRVNDMITRGCLITKHIKMFVLDEADEMLSRGFKEQIHHAFSCMPVDVQVVLLSATMPSEVLEVTSKFMNNPIRILVKKEELTLEGIRQFYVYVEKEEWKFETLCDLYSTVNITQAVIFCNTRRKVDTLASQMMKEKYTVSCMHGDMEQNDRDIIMREFRSGSSRVLITTDLLARGIDVQQVSLVINYDLPGNRENYIHRIGRSGRFGRKGVAINFITDTDKRMMNDIESFYNTQIEEMPMDIANLL</sequence>
<evidence type="ECO:0000259" key="17">
    <source>
        <dbReference type="PROSITE" id="PS51195"/>
    </source>
</evidence>
<comment type="catalytic activity">
    <reaction evidence="12">
        <text>ATP + H2O = ADP + phosphate + H(+)</text>
        <dbReference type="Rhea" id="RHEA:13065"/>
        <dbReference type="ChEBI" id="CHEBI:15377"/>
        <dbReference type="ChEBI" id="CHEBI:15378"/>
        <dbReference type="ChEBI" id="CHEBI:30616"/>
        <dbReference type="ChEBI" id="CHEBI:43474"/>
        <dbReference type="ChEBI" id="CHEBI:456216"/>
        <dbReference type="EC" id="3.6.4.13"/>
    </reaction>
</comment>
<dbReference type="InterPro" id="IPR014001">
    <property type="entry name" value="Helicase_ATP-bd"/>
</dbReference>
<dbReference type="Pfam" id="PF00270">
    <property type="entry name" value="DEAD"/>
    <property type="match status" value="1"/>
</dbReference>
<feature type="domain" description="Helicase C-terminal" evidence="16">
    <location>
        <begin position="254"/>
        <end position="415"/>
    </location>
</feature>
<reference evidence="18" key="1">
    <citation type="submission" date="2017-02" db="UniProtKB">
        <authorList>
            <consortium name="WormBaseParasite"/>
        </authorList>
    </citation>
    <scope>IDENTIFICATION</scope>
</reference>
<keyword evidence="8" id="KW-0648">Protein biosynthesis</keyword>
<evidence type="ECO:0000256" key="5">
    <source>
        <dbReference type="ARBA" id="ARBA00022806"/>
    </source>
</evidence>
<feature type="domain" description="Helicase ATP-binding" evidence="15">
    <location>
        <begin position="73"/>
        <end position="243"/>
    </location>
</feature>
<dbReference type="PROSITE" id="PS51192">
    <property type="entry name" value="HELICASE_ATP_BIND_1"/>
    <property type="match status" value="1"/>
</dbReference>
<evidence type="ECO:0000256" key="6">
    <source>
        <dbReference type="ARBA" id="ARBA00022840"/>
    </source>
</evidence>
<dbReference type="GO" id="GO:0003743">
    <property type="term" value="F:translation initiation factor activity"/>
    <property type="evidence" value="ECO:0007669"/>
    <property type="project" value="UniProtKB-KW"/>
</dbReference>
<evidence type="ECO:0000259" key="15">
    <source>
        <dbReference type="PROSITE" id="PS51192"/>
    </source>
</evidence>
<evidence type="ECO:0000256" key="1">
    <source>
        <dbReference type="ARBA" id="ARBA00012552"/>
    </source>
</evidence>
<evidence type="ECO:0000256" key="11">
    <source>
        <dbReference type="ARBA" id="ARBA00030297"/>
    </source>
</evidence>
<dbReference type="PANTHER" id="PTHR47958">
    <property type="entry name" value="ATP-DEPENDENT RNA HELICASE DBP3"/>
    <property type="match status" value="1"/>
</dbReference>
<dbReference type="SMART" id="SM00487">
    <property type="entry name" value="DEXDc"/>
    <property type="match status" value="1"/>
</dbReference>
<dbReference type="WBParaSite" id="TCLT_0000508201-mRNA-1">
    <property type="protein sequence ID" value="TCLT_0000508201-mRNA-1"/>
    <property type="gene ID" value="TCLT_0000508201"/>
</dbReference>
<keyword evidence="2" id="KW-0396">Initiation factor</keyword>
<dbReference type="CDD" id="cd18787">
    <property type="entry name" value="SF2_C_DEAD"/>
    <property type="match status" value="1"/>
</dbReference>
<keyword evidence="5 14" id="KW-0347">Helicase</keyword>
<dbReference type="CDD" id="cd18046">
    <property type="entry name" value="DEADc_EIF4AII_EIF4AI_DDX2"/>
    <property type="match status" value="1"/>
</dbReference>
<dbReference type="InterPro" id="IPR011545">
    <property type="entry name" value="DEAD/DEAH_box_helicase_dom"/>
</dbReference>
<evidence type="ECO:0000256" key="2">
    <source>
        <dbReference type="ARBA" id="ARBA00022540"/>
    </source>
</evidence>
<dbReference type="FunFam" id="3.40.50.300:FF:000031">
    <property type="entry name" value="Eukaryotic initiation factor 4A-III"/>
    <property type="match status" value="1"/>
</dbReference>
<evidence type="ECO:0000256" key="14">
    <source>
        <dbReference type="RuleBase" id="RU000492"/>
    </source>
</evidence>
<evidence type="ECO:0000256" key="8">
    <source>
        <dbReference type="ARBA" id="ARBA00022917"/>
    </source>
</evidence>
<dbReference type="InterPro" id="IPR027417">
    <property type="entry name" value="P-loop_NTPase"/>
</dbReference>
<dbReference type="PROSITE" id="PS00039">
    <property type="entry name" value="DEAD_ATP_HELICASE"/>
    <property type="match status" value="1"/>
</dbReference>
<dbReference type="InterPro" id="IPR001650">
    <property type="entry name" value="Helicase_C-like"/>
</dbReference>
<dbReference type="AlphaFoldDB" id="A0A0N5CXF7"/>
<dbReference type="InterPro" id="IPR014014">
    <property type="entry name" value="RNA_helicase_DEAD_Q_motif"/>
</dbReference>
<feature type="short sequence motif" description="Q motif" evidence="13">
    <location>
        <begin position="42"/>
        <end position="70"/>
    </location>
</feature>
<proteinExistence type="inferred from homology"/>
<evidence type="ECO:0000313" key="18">
    <source>
        <dbReference type="WBParaSite" id="TCLT_0000508201-mRNA-1"/>
    </source>
</evidence>
<dbReference type="GO" id="GO:0016787">
    <property type="term" value="F:hydrolase activity"/>
    <property type="evidence" value="ECO:0007669"/>
    <property type="project" value="UniProtKB-KW"/>
</dbReference>
<comment type="similarity">
    <text evidence="9">Belongs to the DEAD box helicase family. eIF4A subfamily.</text>
</comment>
<dbReference type="Pfam" id="PF00271">
    <property type="entry name" value="Helicase_C"/>
    <property type="match status" value="1"/>
</dbReference>
<dbReference type="GO" id="GO:0043186">
    <property type="term" value="C:P granule"/>
    <property type="evidence" value="ECO:0007669"/>
    <property type="project" value="UniProtKB-ARBA"/>
</dbReference>
<keyword evidence="6 14" id="KW-0067">ATP-binding</keyword>
<evidence type="ECO:0000256" key="12">
    <source>
        <dbReference type="ARBA" id="ARBA00047984"/>
    </source>
</evidence>
<dbReference type="SMART" id="SM00490">
    <property type="entry name" value="HELICc"/>
    <property type="match status" value="1"/>
</dbReference>
<protein>
    <recommendedName>
        <fullName evidence="10">Eukaryotic initiation factor 4A</fullName>
        <ecNumber evidence="1">3.6.4.13</ecNumber>
    </recommendedName>
    <alternativeName>
        <fullName evidence="11">ATP-dependent RNA helicase eIF4A</fullName>
    </alternativeName>
</protein>
<evidence type="ECO:0000256" key="9">
    <source>
        <dbReference type="ARBA" id="ARBA00024352"/>
    </source>
</evidence>
<keyword evidence="4 14" id="KW-0378">Hydrolase</keyword>